<evidence type="ECO:0000313" key="2">
    <source>
        <dbReference type="Proteomes" id="UP000003165"/>
    </source>
</evidence>
<organism evidence="1 2">
    <name type="scientific">Pseudogulbenkiania ferrooxidans 2002</name>
    <dbReference type="NCBI Taxonomy" id="279714"/>
    <lineage>
        <taxon>Bacteria</taxon>
        <taxon>Pseudomonadati</taxon>
        <taxon>Pseudomonadota</taxon>
        <taxon>Betaproteobacteria</taxon>
        <taxon>Neisseriales</taxon>
        <taxon>Chromobacteriaceae</taxon>
        <taxon>Pseudogulbenkiania</taxon>
    </lineage>
</organism>
<dbReference type="Proteomes" id="UP000003165">
    <property type="component" value="Unassembled WGS sequence"/>
</dbReference>
<dbReference type="Pfam" id="PF13379">
    <property type="entry name" value="NMT1_2"/>
    <property type="match status" value="1"/>
</dbReference>
<accession>B9Z1W7</accession>
<gene>
    <name evidence="1" type="ORF">FuraDRAFT_1352</name>
</gene>
<keyword evidence="2" id="KW-1185">Reference proteome</keyword>
<dbReference type="AlphaFoldDB" id="B9Z1W7"/>
<evidence type="ECO:0000313" key="1">
    <source>
        <dbReference type="EMBL" id="EEG09412.1"/>
    </source>
</evidence>
<dbReference type="EMBL" id="ACIS01000003">
    <property type="protein sequence ID" value="EEG09412.1"/>
    <property type="molecule type" value="Genomic_DNA"/>
</dbReference>
<name>B9Z1W7_9NEIS</name>
<dbReference type="SUPFAM" id="SSF53850">
    <property type="entry name" value="Periplasmic binding protein-like II"/>
    <property type="match status" value="1"/>
</dbReference>
<dbReference type="Gene3D" id="3.40.190.10">
    <property type="entry name" value="Periplasmic binding protein-like II"/>
    <property type="match status" value="1"/>
</dbReference>
<dbReference type="PANTHER" id="PTHR30024:SF42">
    <property type="entry name" value="ALIPHATIC SULFONATES-BINDING PROTEIN-RELATED"/>
    <property type="match status" value="1"/>
</dbReference>
<reference evidence="1 2" key="1">
    <citation type="submission" date="2009-02" db="EMBL/GenBank/DDBJ databases">
        <title>Sequencing of the draft genome and assembly of Lutiella nitroferrum 2002.</title>
        <authorList>
            <consortium name="US DOE Joint Genome Institute (JGI-PGF)"/>
            <person name="Lucas S."/>
            <person name="Copeland A."/>
            <person name="Lapidus A."/>
            <person name="Glavina del Rio T."/>
            <person name="Tice H."/>
            <person name="Bruce D."/>
            <person name="Goodwin L."/>
            <person name="Pitluck S."/>
            <person name="Larimer F."/>
            <person name="Land M.L."/>
            <person name="Hauser L."/>
            <person name="Coates J.D."/>
        </authorList>
    </citation>
    <scope>NUCLEOTIDE SEQUENCE [LARGE SCALE GENOMIC DNA]</scope>
    <source>
        <strain evidence="1 2">2002</strain>
    </source>
</reference>
<proteinExistence type="predicted"/>
<comment type="caution">
    <text evidence="1">The sequence shown here is derived from an EMBL/GenBank/DDBJ whole genome shotgun (WGS) entry which is preliminary data.</text>
</comment>
<sequence length="198" mass="22574">MGVTRGSPQELLLLAELEKNGLTWSDKPGKDVQLVYLSYPDLNQALAGKQIDAMSQSEPQSSQAIRKQFGRELMKPYDTPMGEPVRTLVMSEKLYNKRDVATRLMKCFVESTSTFNKNPPLAEKYVRENLFKGQLSAEDFRDAMDNADYTYDVTPLHLDVTTHFMQKFGIGHWAKTPKAVDWVKLDLLQQAKNELKVK</sequence>
<dbReference type="RefSeq" id="WP_008953372.1">
    <property type="nucleotide sequence ID" value="NZ_ACIS01000003.1"/>
</dbReference>
<protein>
    <submittedName>
        <fullName evidence="1">Putative solute-binding periplasmic protein of ABC transport</fullName>
    </submittedName>
</protein>
<dbReference type="eggNOG" id="COG0715">
    <property type="taxonomic scope" value="Bacteria"/>
</dbReference>
<dbReference type="PANTHER" id="PTHR30024">
    <property type="entry name" value="ALIPHATIC SULFONATES-BINDING PROTEIN-RELATED"/>
    <property type="match status" value="1"/>
</dbReference>